<accession>A0AAP5H290</accession>
<dbReference type="AlphaFoldDB" id="A0AAP5H290"/>
<reference evidence="1" key="1">
    <citation type="submission" date="2023-07" db="EMBL/GenBank/DDBJ databases">
        <title>Sorghum-associated microbial communities from plants grown in Nebraska, USA.</title>
        <authorList>
            <person name="Schachtman D."/>
        </authorList>
    </citation>
    <scope>NUCLEOTIDE SEQUENCE</scope>
    <source>
        <strain evidence="1">BE80</strain>
    </source>
</reference>
<dbReference type="Pfam" id="PF11225">
    <property type="entry name" value="DUF3024"/>
    <property type="match status" value="1"/>
</dbReference>
<dbReference type="InterPro" id="IPR021388">
    <property type="entry name" value="DUF3024"/>
</dbReference>
<dbReference type="RefSeq" id="WP_056702596.1">
    <property type="nucleotide sequence ID" value="NZ_JAVDTR010000009.1"/>
</dbReference>
<evidence type="ECO:0008006" key="3">
    <source>
        <dbReference type="Google" id="ProtNLM"/>
    </source>
</evidence>
<gene>
    <name evidence="1" type="ORF">J2W91_003460</name>
</gene>
<proteinExistence type="predicted"/>
<protein>
    <recommendedName>
        <fullName evidence="3">DUF3024 domain-containing protein</fullName>
    </recommendedName>
</protein>
<evidence type="ECO:0000313" key="2">
    <source>
        <dbReference type="Proteomes" id="UP001254832"/>
    </source>
</evidence>
<dbReference type="Proteomes" id="UP001254832">
    <property type="component" value="Unassembled WGS sequence"/>
</dbReference>
<comment type="caution">
    <text evidence="1">The sequence shown here is derived from an EMBL/GenBank/DDBJ whole genome shotgun (WGS) entry which is preliminary data.</text>
</comment>
<name>A0AAP5H290_PAEAM</name>
<evidence type="ECO:0000313" key="1">
    <source>
        <dbReference type="EMBL" id="MDR6724974.1"/>
    </source>
</evidence>
<sequence>MLDSFTVCRIESILDGYIHEKVPAPLRTMVKLTYRMDQNELILTEERPAQERYRWDKLDIARFEWDEHRWKVFAKDKHDCWDTVDAIQPCQHFEDLLEQVERDEAGVFWR</sequence>
<organism evidence="1 2">
    <name type="scientific">Paenibacillus amylolyticus</name>
    <dbReference type="NCBI Taxonomy" id="1451"/>
    <lineage>
        <taxon>Bacteria</taxon>
        <taxon>Bacillati</taxon>
        <taxon>Bacillota</taxon>
        <taxon>Bacilli</taxon>
        <taxon>Bacillales</taxon>
        <taxon>Paenibacillaceae</taxon>
        <taxon>Paenibacillus</taxon>
    </lineage>
</organism>
<dbReference type="EMBL" id="JAVDTR010000009">
    <property type="protein sequence ID" value="MDR6724974.1"/>
    <property type="molecule type" value="Genomic_DNA"/>
</dbReference>